<evidence type="ECO:0000313" key="10">
    <source>
        <dbReference type="Proteomes" id="UP000768524"/>
    </source>
</evidence>
<proteinExistence type="inferred from homology"/>
<comment type="similarity">
    <text evidence="1 6">Belongs to the peptidase S1B family.</text>
</comment>
<keyword evidence="3 6" id="KW-0732">Signal</keyword>
<feature type="chain" id="PRO_5041769796" description="Serine protease" evidence="6">
    <location>
        <begin position="21"/>
        <end position="296"/>
    </location>
</feature>
<reference evidence="9" key="1">
    <citation type="submission" date="2020-07" db="EMBL/GenBank/DDBJ databases">
        <title>A pangenomic view of the genus Pectobacterium provides insights into genome organization, phylogeny, and virulence.</title>
        <authorList>
            <person name="Jonkheer E."/>
            <person name="Brankovics B."/>
            <person name="Houwers I."/>
            <person name="Van Der Wolf J."/>
            <person name="Bonants P."/>
            <person name="Vreeburg R."/>
            <person name="Bollema R."/>
            <person name="De Haan J."/>
            <person name="Berke L."/>
            <person name="De Ridder D."/>
            <person name="Smit S."/>
            <person name="Van Der Lee T.A.J."/>
        </authorList>
    </citation>
    <scope>NUCLEOTIDE SEQUENCE</scope>
    <source>
        <strain evidence="9">NAK:433</strain>
    </source>
</reference>
<dbReference type="PANTHER" id="PTHR15462">
    <property type="entry name" value="SERINE PROTEASE"/>
    <property type="match status" value="1"/>
</dbReference>
<dbReference type="EC" id="3.4.21.-" evidence="6"/>
<evidence type="ECO:0000256" key="7">
    <source>
        <dbReference type="SAM" id="MobiDB-lite"/>
    </source>
</evidence>
<feature type="region of interest" description="Disordered" evidence="7">
    <location>
        <begin position="266"/>
        <end position="296"/>
    </location>
</feature>
<dbReference type="PRINTS" id="PR00839">
    <property type="entry name" value="V8PROTEASE"/>
</dbReference>
<dbReference type="InterPro" id="IPR009003">
    <property type="entry name" value="Peptidase_S1_PA"/>
</dbReference>
<dbReference type="PROSITE" id="PS50240">
    <property type="entry name" value="TRYPSIN_DOM"/>
    <property type="match status" value="1"/>
</dbReference>
<sequence length="296" mass="32237">MRISAWLLCSLSFIAPSSWAESSPTDTAAQQQILFFNHDDRDIVLDTAVWPWQAIGQLETASGNLCTATLISPHLALTAGHCVVTPPKGEIDKPVALRFLATENGWRYETTEIEALANKTLAKKLKADGEGWIVPPSAAPLDYALIRLKQTPPDIRPLPLWQGSRQELMQALKENGQRVTQAGYPEDHQETLYRHQNCLITGWVHTAVIAHQCDTLPGDSGSPLMLNSAAGWVLMGIQSSAPDASERDRADNRAVSVTAIRQQLEALAKLGSPKTSSPKTNSPKEGSPKANSPKQH</sequence>
<gene>
    <name evidence="9" type="ORF">H4F45_20630</name>
</gene>
<evidence type="ECO:0000256" key="6">
    <source>
        <dbReference type="RuleBase" id="RU004296"/>
    </source>
</evidence>
<keyword evidence="5 6" id="KW-0720">Serine protease</keyword>
<dbReference type="AlphaFoldDB" id="A0AAE2WJV0"/>
<dbReference type="EMBL" id="JACGEP010000109">
    <property type="protein sequence ID" value="MBN3053816.1"/>
    <property type="molecule type" value="Genomic_DNA"/>
</dbReference>
<feature type="signal peptide" evidence="6">
    <location>
        <begin position="1"/>
        <end position="20"/>
    </location>
</feature>
<dbReference type="PANTHER" id="PTHR15462:SF8">
    <property type="entry name" value="SERINE PROTEASE"/>
    <property type="match status" value="1"/>
</dbReference>
<dbReference type="InterPro" id="IPR043504">
    <property type="entry name" value="Peptidase_S1_PA_chymotrypsin"/>
</dbReference>
<dbReference type="GO" id="GO:0006508">
    <property type="term" value="P:proteolysis"/>
    <property type="evidence" value="ECO:0007669"/>
    <property type="project" value="UniProtKB-KW"/>
</dbReference>
<dbReference type="InterPro" id="IPR050966">
    <property type="entry name" value="Glutamyl_endopeptidase"/>
</dbReference>
<comment type="caution">
    <text evidence="9">The sequence shown here is derived from an EMBL/GenBank/DDBJ whole genome shotgun (WGS) entry which is preliminary data.</text>
</comment>
<dbReference type="PROSITE" id="PS00134">
    <property type="entry name" value="TRYPSIN_HIS"/>
    <property type="match status" value="1"/>
</dbReference>
<evidence type="ECO:0000259" key="8">
    <source>
        <dbReference type="PROSITE" id="PS50240"/>
    </source>
</evidence>
<protein>
    <recommendedName>
        <fullName evidence="6">Serine protease</fullName>
        <ecNumber evidence="6">3.4.21.-</ecNumber>
    </recommendedName>
</protein>
<dbReference type="Pfam" id="PF00089">
    <property type="entry name" value="Trypsin"/>
    <property type="match status" value="1"/>
</dbReference>
<dbReference type="InterPro" id="IPR001254">
    <property type="entry name" value="Trypsin_dom"/>
</dbReference>
<feature type="domain" description="Peptidase S1" evidence="8">
    <location>
        <begin position="50"/>
        <end position="265"/>
    </location>
</feature>
<dbReference type="InterPro" id="IPR008256">
    <property type="entry name" value="Peptidase_S1B"/>
</dbReference>
<evidence type="ECO:0000256" key="5">
    <source>
        <dbReference type="ARBA" id="ARBA00022825"/>
    </source>
</evidence>
<keyword evidence="2 6" id="KW-0645">Protease</keyword>
<dbReference type="InterPro" id="IPR018114">
    <property type="entry name" value="TRYPSIN_HIS"/>
</dbReference>
<dbReference type="Gene3D" id="2.40.10.10">
    <property type="entry name" value="Trypsin-like serine proteases"/>
    <property type="match status" value="2"/>
</dbReference>
<dbReference type="SUPFAM" id="SSF50494">
    <property type="entry name" value="Trypsin-like serine proteases"/>
    <property type="match status" value="1"/>
</dbReference>
<evidence type="ECO:0000256" key="3">
    <source>
        <dbReference type="ARBA" id="ARBA00022729"/>
    </source>
</evidence>
<name>A0AAE2WJV0_9GAMM</name>
<accession>A0AAE2WJV0</accession>
<dbReference type="SMART" id="SM00020">
    <property type="entry name" value="Tryp_SPc"/>
    <property type="match status" value="1"/>
</dbReference>
<dbReference type="GO" id="GO:0004252">
    <property type="term" value="F:serine-type endopeptidase activity"/>
    <property type="evidence" value="ECO:0007669"/>
    <property type="project" value="InterPro"/>
</dbReference>
<feature type="compositionally biased region" description="Low complexity" evidence="7">
    <location>
        <begin position="272"/>
        <end position="284"/>
    </location>
</feature>
<dbReference type="RefSeq" id="WP_180786517.1">
    <property type="nucleotide sequence ID" value="NZ_JACDSF010000037.1"/>
</dbReference>
<evidence type="ECO:0000256" key="1">
    <source>
        <dbReference type="ARBA" id="ARBA00008764"/>
    </source>
</evidence>
<dbReference type="PROSITE" id="PS00135">
    <property type="entry name" value="TRYPSIN_SER"/>
    <property type="match status" value="1"/>
</dbReference>
<evidence type="ECO:0000256" key="4">
    <source>
        <dbReference type="ARBA" id="ARBA00022801"/>
    </source>
</evidence>
<evidence type="ECO:0000256" key="2">
    <source>
        <dbReference type="ARBA" id="ARBA00022670"/>
    </source>
</evidence>
<dbReference type="InterPro" id="IPR033116">
    <property type="entry name" value="TRYPSIN_SER"/>
</dbReference>
<evidence type="ECO:0000313" key="9">
    <source>
        <dbReference type="EMBL" id="MBN3053816.1"/>
    </source>
</evidence>
<dbReference type="Proteomes" id="UP000768524">
    <property type="component" value="Unassembled WGS sequence"/>
</dbReference>
<organism evidence="9 10">
    <name type="scientific">Pectobacterium brasiliense</name>
    <dbReference type="NCBI Taxonomy" id="180957"/>
    <lineage>
        <taxon>Bacteria</taxon>
        <taxon>Pseudomonadati</taxon>
        <taxon>Pseudomonadota</taxon>
        <taxon>Gammaproteobacteria</taxon>
        <taxon>Enterobacterales</taxon>
        <taxon>Pectobacteriaceae</taxon>
        <taxon>Pectobacterium</taxon>
    </lineage>
</organism>
<keyword evidence="4 6" id="KW-0378">Hydrolase</keyword>